<feature type="region of interest" description="Disordered" evidence="6">
    <location>
        <begin position="413"/>
        <end position="445"/>
    </location>
</feature>
<feature type="compositionally biased region" description="Low complexity" evidence="6">
    <location>
        <begin position="432"/>
        <end position="444"/>
    </location>
</feature>
<dbReference type="EMBL" id="AOSV01000036">
    <property type="protein sequence ID" value="EMG36025.1"/>
    <property type="molecule type" value="Genomic_DNA"/>
</dbReference>
<keyword evidence="3" id="KW-0106">Calcium</keyword>
<evidence type="ECO:0000256" key="2">
    <source>
        <dbReference type="PIRSR" id="PIRSR603469-2"/>
    </source>
</evidence>
<evidence type="ECO:0000256" key="1">
    <source>
        <dbReference type="ARBA" id="ARBA00006775"/>
    </source>
</evidence>
<dbReference type="Proteomes" id="UP000011922">
    <property type="component" value="Unassembled WGS sequence"/>
</dbReference>
<comment type="similarity">
    <text evidence="1 5">Belongs to the glycosyl hydrolase 68 family.</text>
</comment>
<feature type="binding site" evidence="2">
    <location>
        <begin position="370"/>
        <end position="371"/>
    </location>
    <ligand>
        <name>substrate</name>
    </ligand>
</feature>
<dbReference type="Pfam" id="PF02435">
    <property type="entry name" value="Glyco_hydro_68"/>
    <property type="match status" value="2"/>
</dbReference>
<dbReference type="InterPro" id="IPR023296">
    <property type="entry name" value="Glyco_hydro_beta-prop_sf"/>
</dbReference>
<name>M5PPZ3_DESAF</name>
<feature type="compositionally biased region" description="Gly residues" evidence="6">
    <location>
        <begin position="618"/>
        <end position="627"/>
    </location>
</feature>
<gene>
    <name evidence="7" type="ORF">PCS_03224</name>
</gene>
<feature type="region of interest" description="Disordered" evidence="6">
    <location>
        <begin position="220"/>
        <end position="272"/>
    </location>
</feature>
<feature type="compositionally biased region" description="Low complexity" evidence="6">
    <location>
        <begin position="324"/>
        <end position="334"/>
    </location>
</feature>
<evidence type="ECO:0000256" key="5">
    <source>
        <dbReference type="RuleBase" id="RU361220"/>
    </source>
</evidence>
<feature type="compositionally biased region" description="Acidic residues" evidence="6">
    <location>
        <begin position="605"/>
        <end position="616"/>
    </location>
</feature>
<sequence length="627" mass="67472">MSITHREKPAAIIAKLANGVRKRLTNFGLAFLFIAFIALPAPPIFTATAQAADLPGWLVNDVPTVQSDSVGQKDQSVAVARQDSTDEVSSWLLEDAMGIRPVPEENTVPPIMRDDLFPDQYSPDQWTFETWPLMRPDGELARVDGYFIFFSLAVPDGSVQDPEDRYEQSRIRYYYSQDGMTWTDGGELFPEGDALGDAQWAGSAVIDNCRLRVFYTAVGEIEPDTPDGDGDGDGTDTPECPGGSVRQNGECPPDGDGDGDGDGNGDGDVGEPITIRSQSIALAEATLTVGPDGPSFDNWSEHEVILEPDGMLYQTAEQAEQQINNQNGGTDNGDNGNGSNGDGTDDGTGDDVGDDASQQGIAPERTYAFRDPFFFTDPQTGDDYIIFSGDLSPDFTQTDDCENRDRYNAAVGIARLDDDDNGDNGDTDGDGTSDNGDTNGDSSTQDWTLLPPLFHASCITKMLDQPHLIFRDNLYHLFANAYSDSFAPDVQGWTALYGFTSEELIGQYTPINESGLVLGNPETAPLQGYGRLTMPDLTVLSFALYPEVEAERVDELTEQERFDAFAGTLAAAVQLQTPDNVADNTTQLIVGEVCEPGTFPCPPDQSDDGTGDDNGDDSGNGNGSDGN</sequence>
<feature type="region of interest" description="Disordered" evidence="6">
    <location>
        <begin position="324"/>
        <end position="368"/>
    </location>
</feature>
<dbReference type="SUPFAM" id="SSF75005">
    <property type="entry name" value="Arabinanase/levansucrase/invertase"/>
    <property type="match status" value="1"/>
</dbReference>
<dbReference type="PATRIC" id="fig|1262666.3.peg.3269"/>
<dbReference type="GO" id="GO:0050053">
    <property type="term" value="F:levansucrase activity"/>
    <property type="evidence" value="ECO:0007669"/>
    <property type="project" value="InterPro"/>
</dbReference>
<dbReference type="Gene3D" id="2.115.10.20">
    <property type="entry name" value="Glycosyl hydrolase domain, family 43"/>
    <property type="match status" value="1"/>
</dbReference>
<dbReference type="GO" id="GO:0046872">
    <property type="term" value="F:metal ion binding"/>
    <property type="evidence" value="ECO:0007669"/>
    <property type="project" value="UniProtKB-KW"/>
</dbReference>
<feature type="compositionally biased region" description="Acidic residues" evidence="6">
    <location>
        <begin position="417"/>
        <end position="431"/>
    </location>
</feature>
<evidence type="ECO:0000256" key="3">
    <source>
        <dbReference type="PIRSR" id="PIRSR603469-3"/>
    </source>
</evidence>
<dbReference type="InterPro" id="IPR003469">
    <property type="entry name" value="Glyco_hydro_68"/>
</dbReference>
<evidence type="ECO:0000256" key="4">
    <source>
        <dbReference type="PIRSR" id="PIRSR603469-4"/>
    </source>
</evidence>
<comment type="cofactor">
    <cofactor evidence="3">
        <name>Ca(2+)</name>
        <dbReference type="ChEBI" id="CHEBI:29108"/>
    </cofactor>
</comment>
<keyword evidence="3" id="KW-0479">Metal-binding</keyword>
<feature type="compositionally biased region" description="Acidic residues" evidence="6">
    <location>
        <begin position="343"/>
        <end position="354"/>
    </location>
</feature>
<comment type="caution">
    <text evidence="7">The sequence shown here is derived from an EMBL/GenBank/DDBJ whole genome shotgun (WGS) entry which is preliminary data.</text>
</comment>
<feature type="binding site" evidence="3">
    <location>
        <position position="397"/>
    </location>
    <ligand>
        <name>Ca(2+)</name>
        <dbReference type="ChEBI" id="CHEBI:29108"/>
        <label>1</label>
    </ligand>
</feature>
<feature type="region of interest" description="Disordered" evidence="6">
    <location>
        <begin position="595"/>
        <end position="627"/>
    </location>
</feature>
<organism evidence="7 8">
    <name type="scientific">Desulfocurvibacter africanus PCS</name>
    <dbReference type="NCBI Taxonomy" id="1262666"/>
    <lineage>
        <taxon>Bacteria</taxon>
        <taxon>Pseudomonadati</taxon>
        <taxon>Thermodesulfobacteriota</taxon>
        <taxon>Desulfovibrionia</taxon>
        <taxon>Desulfovibrionales</taxon>
        <taxon>Desulfovibrionaceae</taxon>
        <taxon>Desulfocurvibacter</taxon>
    </lineage>
</organism>
<reference evidence="7 8" key="1">
    <citation type="journal article" date="2013" name="Genome Announc.">
        <title>Draft Genome Sequence for Desulfovibrio africanus Strain PCS.</title>
        <authorList>
            <person name="Brown S.D."/>
            <person name="Utturkar S.M."/>
            <person name="Arkin A.P."/>
            <person name="Deutschbauer A.M."/>
            <person name="Elias D.A."/>
            <person name="Hazen T.C."/>
            <person name="Chakraborty R."/>
        </authorList>
    </citation>
    <scope>NUCLEOTIDE SEQUENCE [LARGE SCALE GENOMIC DNA]</scope>
    <source>
        <strain evidence="7 8">PCS</strain>
    </source>
</reference>
<dbReference type="AlphaFoldDB" id="M5PPZ3"/>
<evidence type="ECO:0000256" key="6">
    <source>
        <dbReference type="SAM" id="MobiDB-lite"/>
    </source>
</evidence>
<proteinExistence type="inferred from homology"/>
<dbReference type="GO" id="GO:0009758">
    <property type="term" value="P:carbohydrate utilization"/>
    <property type="evidence" value="ECO:0007669"/>
    <property type="project" value="InterPro"/>
</dbReference>
<feature type="site" description="Transition state stabilizer" evidence="4">
    <location>
        <position position="371"/>
    </location>
</feature>
<protein>
    <submittedName>
        <fullName evidence="7">Levansucrase/Invertase</fullName>
    </submittedName>
</protein>
<accession>M5PPZ3</accession>
<feature type="compositionally biased region" description="Acidic residues" evidence="6">
    <location>
        <begin position="221"/>
        <end position="236"/>
    </location>
</feature>
<feature type="compositionally biased region" description="Acidic residues" evidence="6">
    <location>
        <begin position="253"/>
        <end position="269"/>
    </location>
</feature>
<evidence type="ECO:0000313" key="8">
    <source>
        <dbReference type="Proteomes" id="UP000011922"/>
    </source>
</evidence>
<evidence type="ECO:0000313" key="7">
    <source>
        <dbReference type="EMBL" id="EMG36025.1"/>
    </source>
</evidence>